<protein>
    <recommendedName>
        <fullName evidence="2">DNA polymerase III subunit delta'</fullName>
        <ecNumber evidence="1">2.7.7.7</ecNumber>
    </recommendedName>
</protein>
<organism evidence="9 10">
    <name type="scientific">Beggiatoa alba B18LD</name>
    <dbReference type="NCBI Taxonomy" id="395493"/>
    <lineage>
        <taxon>Bacteria</taxon>
        <taxon>Pseudomonadati</taxon>
        <taxon>Pseudomonadota</taxon>
        <taxon>Gammaproteobacteria</taxon>
        <taxon>Thiotrichales</taxon>
        <taxon>Thiotrichaceae</taxon>
        <taxon>Beggiatoa</taxon>
    </lineage>
</organism>
<keyword evidence="10" id="KW-1185">Reference proteome</keyword>
<dbReference type="Gene3D" id="1.20.272.10">
    <property type="match status" value="1"/>
</dbReference>
<feature type="domain" description="DNA polymerase III delta subunit C-terminal" evidence="8">
    <location>
        <begin position="209"/>
        <end position="323"/>
    </location>
</feature>
<dbReference type="AlphaFoldDB" id="I3CGB1"/>
<gene>
    <name evidence="9" type="ORF">BegalDRAFT_1778</name>
</gene>
<dbReference type="GO" id="GO:0003887">
    <property type="term" value="F:DNA-directed DNA polymerase activity"/>
    <property type="evidence" value="ECO:0007669"/>
    <property type="project" value="UniProtKB-KW"/>
</dbReference>
<keyword evidence="5" id="KW-0235">DNA replication</keyword>
<dbReference type="Proteomes" id="UP000005744">
    <property type="component" value="Unassembled WGS sequence"/>
</dbReference>
<dbReference type="STRING" id="395493.BegalDRAFT_1778"/>
<dbReference type="Pfam" id="PF09115">
    <property type="entry name" value="DNApol3-delta_C"/>
    <property type="match status" value="1"/>
</dbReference>
<dbReference type="InterPro" id="IPR027417">
    <property type="entry name" value="P-loop_NTPase"/>
</dbReference>
<evidence type="ECO:0000256" key="5">
    <source>
        <dbReference type="ARBA" id="ARBA00022705"/>
    </source>
</evidence>
<evidence type="ECO:0000256" key="6">
    <source>
        <dbReference type="ARBA" id="ARBA00022932"/>
    </source>
</evidence>
<dbReference type="InterPro" id="IPR015199">
    <property type="entry name" value="DNA_pol_III_delta_C"/>
</dbReference>
<evidence type="ECO:0000256" key="1">
    <source>
        <dbReference type="ARBA" id="ARBA00012417"/>
    </source>
</evidence>
<accession>I3CGB1</accession>
<dbReference type="eggNOG" id="COG0470">
    <property type="taxonomic scope" value="Bacteria"/>
</dbReference>
<evidence type="ECO:0000313" key="10">
    <source>
        <dbReference type="Proteomes" id="UP000005744"/>
    </source>
</evidence>
<keyword evidence="6" id="KW-0239">DNA-directed DNA polymerase</keyword>
<dbReference type="PANTHER" id="PTHR11669">
    <property type="entry name" value="REPLICATION FACTOR C / DNA POLYMERASE III GAMMA-TAU SUBUNIT"/>
    <property type="match status" value="1"/>
</dbReference>
<dbReference type="Pfam" id="PF13177">
    <property type="entry name" value="DNA_pol3_delta2"/>
    <property type="match status" value="1"/>
</dbReference>
<evidence type="ECO:0000259" key="8">
    <source>
        <dbReference type="Pfam" id="PF09115"/>
    </source>
</evidence>
<dbReference type="GO" id="GO:0006261">
    <property type="term" value="P:DNA-templated DNA replication"/>
    <property type="evidence" value="ECO:0007669"/>
    <property type="project" value="TreeGrafter"/>
</dbReference>
<evidence type="ECO:0000256" key="2">
    <source>
        <dbReference type="ARBA" id="ARBA00014363"/>
    </source>
</evidence>
<dbReference type="EC" id="2.7.7.7" evidence="1"/>
<evidence type="ECO:0000313" key="9">
    <source>
        <dbReference type="EMBL" id="EIJ42654.1"/>
    </source>
</evidence>
<evidence type="ECO:0000256" key="3">
    <source>
        <dbReference type="ARBA" id="ARBA00022679"/>
    </source>
</evidence>
<dbReference type="GO" id="GO:0008408">
    <property type="term" value="F:3'-5' exonuclease activity"/>
    <property type="evidence" value="ECO:0007669"/>
    <property type="project" value="InterPro"/>
</dbReference>
<dbReference type="OrthoDB" id="9811073at2"/>
<reference evidence="9 10" key="1">
    <citation type="submission" date="2011-11" db="EMBL/GenBank/DDBJ databases">
        <title>Improved High-Quality Draft sequence of Beggiatoa alba B18lD.</title>
        <authorList>
            <consortium name="US DOE Joint Genome Institute"/>
            <person name="Lucas S."/>
            <person name="Han J."/>
            <person name="Lapidus A."/>
            <person name="Cheng J.-F."/>
            <person name="Goodwin L."/>
            <person name="Pitluck S."/>
            <person name="Peters L."/>
            <person name="Mikhailova N."/>
            <person name="Held B."/>
            <person name="Detter J.C."/>
            <person name="Han C."/>
            <person name="Tapia R."/>
            <person name="Land M."/>
            <person name="Hauser L."/>
            <person name="Kyrpides N."/>
            <person name="Ivanova N."/>
            <person name="Pagani I."/>
            <person name="Samuel K."/>
            <person name="Teske A."/>
            <person name="Mueller J."/>
            <person name="Woyke T."/>
        </authorList>
    </citation>
    <scope>NUCLEOTIDE SEQUENCE [LARGE SCALE GENOMIC DNA]</scope>
    <source>
        <strain evidence="9 10">B18LD</strain>
    </source>
</reference>
<dbReference type="EMBL" id="JH600070">
    <property type="protein sequence ID" value="EIJ42654.1"/>
    <property type="molecule type" value="Genomic_DNA"/>
</dbReference>
<proteinExistence type="predicted"/>
<dbReference type="RefSeq" id="WP_002685792.1">
    <property type="nucleotide sequence ID" value="NZ_JH600070.1"/>
</dbReference>
<name>I3CGB1_9GAMM</name>
<keyword evidence="3" id="KW-0808">Transferase</keyword>
<dbReference type="NCBIfam" id="NF004310">
    <property type="entry name" value="PRK05707.1"/>
    <property type="match status" value="1"/>
</dbReference>
<comment type="catalytic activity">
    <reaction evidence="7">
        <text>DNA(n) + a 2'-deoxyribonucleoside 5'-triphosphate = DNA(n+1) + diphosphate</text>
        <dbReference type="Rhea" id="RHEA:22508"/>
        <dbReference type="Rhea" id="RHEA-COMP:17339"/>
        <dbReference type="Rhea" id="RHEA-COMP:17340"/>
        <dbReference type="ChEBI" id="CHEBI:33019"/>
        <dbReference type="ChEBI" id="CHEBI:61560"/>
        <dbReference type="ChEBI" id="CHEBI:173112"/>
        <dbReference type="EC" id="2.7.7.7"/>
    </reaction>
</comment>
<dbReference type="PANTHER" id="PTHR11669:SF8">
    <property type="entry name" value="DNA POLYMERASE III SUBUNIT DELTA"/>
    <property type="match status" value="1"/>
</dbReference>
<dbReference type="SUPFAM" id="SSF52540">
    <property type="entry name" value="P-loop containing nucleoside triphosphate hydrolases"/>
    <property type="match status" value="1"/>
</dbReference>
<dbReference type="InterPro" id="IPR004622">
    <property type="entry name" value="DNA_pol_HolB"/>
</dbReference>
<sequence length="330" mass="36832">MITAFPWHEPLWHTIHTAYQKDRLPHALLFCGVQGMGKTALAQRLAALLLCETPLADGNPCQQCKACQLRQANNHPDFLEIAPAEAGKQILIDQIRQLIQFCALTSHHGRYQVALIHPAEAMNHNAANSLLKILEEPPAKTVLLLVSHQPSALMATIRSRCQRVDFSKVNPAVTQQWLSQQLPNHPAIPLLLNLSAQAPLTALALAQGDALNQRQQLLDSLIKLPTGQEEPIKVAELWGQMEAIQVIHWMLSWTMDLIRLQLAGQQSPVTNIDKRNALQGLAPTVPLPRLFELLEMEKEAYQLIKGTSNVKPQGLFESLAITWGRVRRKE</sequence>
<keyword evidence="4" id="KW-0548">Nucleotidyltransferase</keyword>
<dbReference type="GO" id="GO:0003677">
    <property type="term" value="F:DNA binding"/>
    <property type="evidence" value="ECO:0007669"/>
    <property type="project" value="InterPro"/>
</dbReference>
<dbReference type="InterPro" id="IPR050238">
    <property type="entry name" value="DNA_Rep/Repair_Clamp_Loader"/>
</dbReference>
<dbReference type="Gene3D" id="3.40.50.300">
    <property type="entry name" value="P-loop containing nucleotide triphosphate hydrolases"/>
    <property type="match status" value="1"/>
</dbReference>
<dbReference type="HOGENOM" id="CLU_006229_4_3_6"/>
<dbReference type="NCBIfam" id="TIGR00678">
    <property type="entry name" value="holB"/>
    <property type="match status" value="1"/>
</dbReference>
<evidence type="ECO:0000256" key="7">
    <source>
        <dbReference type="ARBA" id="ARBA00049244"/>
    </source>
</evidence>
<evidence type="ECO:0000256" key="4">
    <source>
        <dbReference type="ARBA" id="ARBA00022695"/>
    </source>
</evidence>
<dbReference type="GO" id="GO:0009360">
    <property type="term" value="C:DNA polymerase III complex"/>
    <property type="evidence" value="ECO:0007669"/>
    <property type="project" value="InterPro"/>
</dbReference>